<dbReference type="Proteomes" id="UP000887574">
    <property type="component" value="Unplaced"/>
</dbReference>
<feature type="transmembrane region" description="Helical" evidence="1">
    <location>
        <begin position="27"/>
        <end position="47"/>
    </location>
</feature>
<name>A0A915CQQ8_9BILA</name>
<accession>A0A915CQQ8</accession>
<protein>
    <submittedName>
        <fullName evidence="3">Uncharacterized protein</fullName>
    </submittedName>
</protein>
<keyword evidence="1" id="KW-0812">Transmembrane</keyword>
<proteinExistence type="predicted"/>
<dbReference type="WBParaSite" id="jg11195">
    <property type="protein sequence ID" value="jg11195"/>
    <property type="gene ID" value="jg11195"/>
</dbReference>
<keyword evidence="1" id="KW-0472">Membrane</keyword>
<organism evidence="2 3">
    <name type="scientific">Ditylenchus dipsaci</name>
    <dbReference type="NCBI Taxonomy" id="166011"/>
    <lineage>
        <taxon>Eukaryota</taxon>
        <taxon>Metazoa</taxon>
        <taxon>Ecdysozoa</taxon>
        <taxon>Nematoda</taxon>
        <taxon>Chromadorea</taxon>
        <taxon>Rhabditida</taxon>
        <taxon>Tylenchina</taxon>
        <taxon>Tylenchomorpha</taxon>
        <taxon>Sphaerularioidea</taxon>
        <taxon>Anguinidae</taxon>
        <taxon>Anguininae</taxon>
        <taxon>Ditylenchus</taxon>
    </lineage>
</organism>
<keyword evidence="1" id="KW-1133">Transmembrane helix</keyword>
<evidence type="ECO:0000313" key="2">
    <source>
        <dbReference type="Proteomes" id="UP000887574"/>
    </source>
</evidence>
<dbReference type="AlphaFoldDB" id="A0A915CQQ8"/>
<evidence type="ECO:0000256" key="1">
    <source>
        <dbReference type="SAM" id="Phobius"/>
    </source>
</evidence>
<evidence type="ECO:0000313" key="3">
    <source>
        <dbReference type="WBParaSite" id="jg11195"/>
    </source>
</evidence>
<reference evidence="3" key="1">
    <citation type="submission" date="2022-11" db="UniProtKB">
        <authorList>
            <consortium name="WormBaseParasite"/>
        </authorList>
    </citation>
    <scope>IDENTIFICATION</scope>
</reference>
<keyword evidence="2" id="KW-1185">Reference proteome</keyword>
<sequence length="160" mass="18140">MLVLRGWKGYWKEILLCENRYSYQPKNIGTCGAFVAICALPISLVGVSVRRSIQALFDGDDNSEEFEGKGTFLPAEVQLDIISFLPTEQLEAYSYDIPLIAWVCQSRLDRQFDKLSAKMDVRAEQLKSLSDNMDVIISDLRFLNQDLGSRLCKVEHNING</sequence>